<proteinExistence type="predicted"/>
<accession>A0A8K0GEM6</accession>
<dbReference type="Proteomes" id="UP000801492">
    <property type="component" value="Unassembled WGS sequence"/>
</dbReference>
<name>A0A8K0GEM6_IGNLU</name>
<comment type="caution">
    <text evidence="1">The sequence shown here is derived from an EMBL/GenBank/DDBJ whole genome shotgun (WGS) entry which is preliminary data.</text>
</comment>
<reference evidence="1" key="1">
    <citation type="submission" date="2019-08" db="EMBL/GenBank/DDBJ databases">
        <title>The genome of the North American firefly Photinus pyralis.</title>
        <authorList>
            <consortium name="Photinus pyralis genome working group"/>
            <person name="Fallon T.R."/>
            <person name="Sander Lower S.E."/>
            <person name="Weng J.-K."/>
        </authorList>
    </citation>
    <scope>NUCLEOTIDE SEQUENCE</scope>
    <source>
        <strain evidence="1">TRF0915ILg1</strain>
        <tissue evidence="1">Whole body</tissue>
    </source>
</reference>
<dbReference type="OrthoDB" id="6782628at2759"/>
<dbReference type="AlphaFoldDB" id="A0A8K0GEM6"/>
<evidence type="ECO:0000313" key="2">
    <source>
        <dbReference type="Proteomes" id="UP000801492"/>
    </source>
</evidence>
<keyword evidence="2" id="KW-1185">Reference proteome</keyword>
<dbReference type="EMBL" id="VTPC01004705">
    <property type="protein sequence ID" value="KAF2896849.1"/>
    <property type="molecule type" value="Genomic_DNA"/>
</dbReference>
<gene>
    <name evidence="1" type="ORF">ILUMI_09325</name>
</gene>
<sequence>MNPFMYELERDGTKESHYNDIVKLFNALRVEKPQFKLKCRSVAAVYTPPITSADDPVGTPSFSPGRQVQFEDDTVVELPVVSNVSRTADFEVTTFLPYDYESSLWDKIWTRTQGPDKPVAVYPAIMENVSRRLPLVPLETTRMHLIRGNLQLYLQSQLALQFIT</sequence>
<protein>
    <submittedName>
        <fullName evidence="1">Uncharacterized protein</fullName>
    </submittedName>
</protein>
<evidence type="ECO:0000313" key="1">
    <source>
        <dbReference type="EMBL" id="KAF2896849.1"/>
    </source>
</evidence>
<organism evidence="1 2">
    <name type="scientific">Ignelater luminosus</name>
    <name type="common">Cucubano</name>
    <name type="synonym">Pyrophorus luminosus</name>
    <dbReference type="NCBI Taxonomy" id="2038154"/>
    <lineage>
        <taxon>Eukaryota</taxon>
        <taxon>Metazoa</taxon>
        <taxon>Ecdysozoa</taxon>
        <taxon>Arthropoda</taxon>
        <taxon>Hexapoda</taxon>
        <taxon>Insecta</taxon>
        <taxon>Pterygota</taxon>
        <taxon>Neoptera</taxon>
        <taxon>Endopterygota</taxon>
        <taxon>Coleoptera</taxon>
        <taxon>Polyphaga</taxon>
        <taxon>Elateriformia</taxon>
        <taxon>Elateroidea</taxon>
        <taxon>Elateridae</taxon>
        <taxon>Agrypninae</taxon>
        <taxon>Pyrophorini</taxon>
        <taxon>Ignelater</taxon>
    </lineage>
</organism>